<dbReference type="Gene3D" id="1.10.630.10">
    <property type="entry name" value="Cytochrome P450"/>
    <property type="match status" value="1"/>
</dbReference>
<gene>
    <name evidence="1" type="ORF">PMZ80_010553</name>
</gene>
<name>A0ABR0RAL6_9EURO</name>
<dbReference type="RefSeq" id="XP_064725343.1">
    <property type="nucleotide sequence ID" value="XM_064878942.1"/>
</dbReference>
<reference evidence="1 2" key="1">
    <citation type="journal article" date="2023" name="Res Sq">
        <title>Genomic and morphological characterization of Knufia obscura isolated from the Mars 2020 spacecraft assembly facility.</title>
        <authorList>
            <person name="Chander A.M."/>
            <person name="Teixeira M.M."/>
            <person name="Singh N.K."/>
            <person name="Williams M.P."/>
            <person name="Parker C.W."/>
            <person name="Leo P."/>
            <person name="Stajich J.E."/>
            <person name="Torok T."/>
            <person name="Tighe S."/>
            <person name="Mason C.E."/>
            <person name="Venkateswaran K."/>
        </authorList>
    </citation>
    <scope>NUCLEOTIDE SEQUENCE [LARGE SCALE GENOMIC DNA]</scope>
    <source>
        <strain evidence="1 2">CCFEE 5817</strain>
    </source>
</reference>
<dbReference type="Proteomes" id="UP001334248">
    <property type="component" value="Unassembled WGS sequence"/>
</dbReference>
<dbReference type="PANTHER" id="PTHR24306:SF7">
    <property type="entry name" value="AHBB"/>
    <property type="match status" value="1"/>
</dbReference>
<protein>
    <recommendedName>
        <fullName evidence="3">Cytochrome P450</fullName>
    </recommendedName>
</protein>
<sequence length="596" mass="65973">MAVAEFVDDFDDFFARDNPTGPSTTNTNTFLDTFQNRPWLWTLRLLLTLLLATRIITQIRSTFRPADSKAETKPIKRLPYWLPHLGTTPLFSFRSQSWLLSQSLAHQSGVFALHLSGHDYIVTTSPSLLAQLCLPTTPVSTAHYDTVRRRRFFNNRNLRATPATSSTSTTRISTALHTYTSDPTRITKLAQILSANAYNLISPARSWVDQSQWERTSDITVLSDSPLSISASLPILIREFTAHVLLSTLLGSSFLEANPGFIGDLFAFSGRYAMFMTGLPYWLAPGLGPPALVRERCLRSLDGLVEAMAAEIDGMSIAGMGTGMLYDLEDVHSAIWDLIREGKSRGVGINGRGKTRSVSCEVLEVVWRVVFAQANMMVWMLVHLFGDGDSSGVALHGIREEVGRMVRVVKPGPTGLPFEDPPRLEFVDDVSGRIWEGCPTLRGALLEVQRLEMEAEEYLSVMEDFVLRGDSNSSEKFQLKEGDRIYAAYGATNKDTQYWDRPRRFAPGRFVARGGQGPEEVVQGSHEVMQDKLPKTRSGHEARMQVDVLCIVAALLSFYEIEAVGGGGVKHPGSSIVAGVGLPKGFKAKISRRVLQ</sequence>
<dbReference type="PANTHER" id="PTHR24306">
    <property type="match status" value="1"/>
</dbReference>
<keyword evidence="2" id="KW-1185">Reference proteome</keyword>
<proteinExistence type="predicted"/>
<accession>A0ABR0RAL6</accession>
<dbReference type="EMBL" id="JAVHJV010000018">
    <property type="protein sequence ID" value="KAK5937253.1"/>
    <property type="molecule type" value="Genomic_DNA"/>
</dbReference>
<evidence type="ECO:0000313" key="2">
    <source>
        <dbReference type="Proteomes" id="UP001334248"/>
    </source>
</evidence>
<dbReference type="InterPro" id="IPR036396">
    <property type="entry name" value="Cyt_P450_sf"/>
</dbReference>
<dbReference type="SUPFAM" id="SSF48264">
    <property type="entry name" value="Cytochrome P450"/>
    <property type="match status" value="1"/>
</dbReference>
<evidence type="ECO:0000313" key="1">
    <source>
        <dbReference type="EMBL" id="KAK5937253.1"/>
    </source>
</evidence>
<comment type="caution">
    <text evidence="1">The sequence shown here is derived from an EMBL/GenBank/DDBJ whole genome shotgun (WGS) entry which is preliminary data.</text>
</comment>
<organism evidence="1 2">
    <name type="scientific">Knufia obscura</name>
    <dbReference type="NCBI Taxonomy" id="1635080"/>
    <lineage>
        <taxon>Eukaryota</taxon>
        <taxon>Fungi</taxon>
        <taxon>Dikarya</taxon>
        <taxon>Ascomycota</taxon>
        <taxon>Pezizomycotina</taxon>
        <taxon>Eurotiomycetes</taxon>
        <taxon>Chaetothyriomycetidae</taxon>
        <taxon>Chaetothyriales</taxon>
        <taxon>Trichomeriaceae</taxon>
        <taxon>Knufia</taxon>
    </lineage>
</organism>
<dbReference type="GeneID" id="90004002"/>
<evidence type="ECO:0008006" key="3">
    <source>
        <dbReference type="Google" id="ProtNLM"/>
    </source>
</evidence>